<dbReference type="PIRSF" id="PIRSF005651">
    <property type="entry name" value="HflC"/>
    <property type="match status" value="1"/>
</dbReference>
<comment type="function">
    <text evidence="6">HflC and HflK could regulate a protease.</text>
</comment>
<dbReference type="GO" id="GO:0016020">
    <property type="term" value="C:membrane"/>
    <property type="evidence" value="ECO:0007669"/>
    <property type="project" value="UniProtKB-SubCell"/>
</dbReference>
<feature type="domain" description="Band 7" evidence="8">
    <location>
        <begin position="22"/>
        <end position="184"/>
    </location>
</feature>
<keyword evidence="10" id="KW-1185">Reference proteome</keyword>
<evidence type="ECO:0000256" key="6">
    <source>
        <dbReference type="PIRNR" id="PIRNR005651"/>
    </source>
</evidence>
<dbReference type="CDD" id="cd03405">
    <property type="entry name" value="SPFH_HflC"/>
    <property type="match status" value="1"/>
</dbReference>
<name>A0A7X3S5X8_9HYPH</name>
<evidence type="ECO:0000313" key="10">
    <source>
        <dbReference type="Proteomes" id="UP000433101"/>
    </source>
</evidence>
<dbReference type="Pfam" id="PF01145">
    <property type="entry name" value="Band_7"/>
    <property type="match status" value="1"/>
</dbReference>
<dbReference type="SMART" id="SM00244">
    <property type="entry name" value="PHB"/>
    <property type="match status" value="1"/>
</dbReference>
<comment type="similarity">
    <text evidence="2 6">Belongs to the band 7/mec-2 family. HflC subfamily.</text>
</comment>
<keyword evidence="3" id="KW-0812">Transmembrane</keyword>
<feature type="region of interest" description="Disordered" evidence="7">
    <location>
        <begin position="193"/>
        <end position="212"/>
    </location>
</feature>
<dbReference type="GO" id="GO:0008233">
    <property type="term" value="F:peptidase activity"/>
    <property type="evidence" value="ECO:0007669"/>
    <property type="project" value="UniProtKB-KW"/>
</dbReference>
<dbReference type="SUPFAM" id="SSF117892">
    <property type="entry name" value="Band 7/SPFH domain"/>
    <property type="match status" value="1"/>
</dbReference>
<dbReference type="InterPro" id="IPR010200">
    <property type="entry name" value="HflC"/>
</dbReference>
<dbReference type="Proteomes" id="UP000433101">
    <property type="component" value="Unassembled WGS sequence"/>
</dbReference>
<dbReference type="PRINTS" id="PR00721">
    <property type="entry name" value="STOMATIN"/>
</dbReference>
<dbReference type="GO" id="GO:0006508">
    <property type="term" value="P:proteolysis"/>
    <property type="evidence" value="ECO:0007669"/>
    <property type="project" value="UniProtKB-KW"/>
</dbReference>
<keyword evidence="5" id="KW-0472">Membrane</keyword>
<comment type="caution">
    <text evidence="9">The sequence shown here is derived from an EMBL/GenBank/DDBJ whole genome shotgun (WGS) entry which is preliminary data.</text>
</comment>
<accession>A0A7X3S5X8</accession>
<dbReference type="RefSeq" id="WP_160773801.1">
    <property type="nucleotide sequence ID" value="NZ_WUMV01000001.1"/>
</dbReference>
<keyword evidence="9" id="KW-0378">Hydrolase</keyword>
<gene>
    <name evidence="9" type="ORF">GR183_01445</name>
</gene>
<dbReference type="InterPro" id="IPR001972">
    <property type="entry name" value="Stomatin_HflK_fam"/>
</dbReference>
<dbReference type="PROSITE" id="PS50096">
    <property type="entry name" value="IQ"/>
    <property type="match status" value="1"/>
</dbReference>
<feature type="region of interest" description="Disordered" evidence="7">
    <location>
        <begin position="284"/>
        <end position="320"/>
    </location>
</feature>
<comment type="subcellular location">
    <subcellularLocation>
        <location evidence="1">Membrane</location>
        <topology evidence="1">Single-pass membrane protein</topology>
    </subcellularLocation>
</comment>
<reference evidence="9 10" key="1">
    <citation type="submission" date="2019-12" db="EMBL/GenBank/DDBJ databases">
        <authorList>
            <person name="Li M."/>
        </authorList>
    </citation>
    <scope>NUCLEOTIDE SEQUENCE [LARGE SCALE GENOMIC DNA]</scope>
    <source>
        <strain evidence="9 10">GBMRC 2046</strain>
    </source>
</reference>
<dbReference type="InterPro" id="IPR001107">
    <property type="entry name" value="Band_7"/>
</dbReference>
<evidence type="ECO:0000256" key="1">
    <source>
        <dbReference type="ARBA" id="ARBA00004167"/>
    </source>
</evidence>
<evidence type="ECO:0000256" key="5">
    <source>
        <dbReference type="ARBA" id="ARBA00023136"/>
    </source>
</evidence>
<dbReference type="Gene3D" id="3.30.479.30">
    <property type="entry name" value="Band 7 domain"/>
    <property type="match status" value="1"/>
</dbReference>
<evidence type="ECO:0000259" key="8">
    <source>
        <dbReference type="SMART" id="SM00244"/>
    </source>
</evidence>
<evidence type="ECO:0000256" key="7">
    <source>
        <dbReference type="SAM" id="MobiDB-lite"/>
    </source>
</evidence>
<dbReference type="AlphaFoldDB" id="A0A7X3S5X8"/>
<keyword evidence="4" id="KW-1133">Transmembrane helix</keyword>
<evidence type="ECO:0000256" key="2">
    <source>
        <dbReference type="ARBA" id="ARBA00007862"/>
    </source>
</evidence>
<proteinExistence type="inferred from homology"/>
<organism evidence="9 10">
    <name type="scientific">Stappia sediminis</name>
    <dbReference type="NCBI Taxonomy" id="2692190"/>
    <lineage>
        <taxon>Bacteria</taxon>
        <taxon>Pseudomonadati</taxon>
        <taxon>Pseudomonadota</taxon>
        <taxon>Alphaproteobacteria</taxon>
        <taxon>Hyphomicrobiales</taxon>
        <taxon>Stappiaceae</taxon>
        <taxon>Stappia</taxon>
    </lineage>
</organism>
<dbReference type="PANTHER" id="PTHR42911">
    <property type="entry name" value="MODULATOR OF FTSH PROTEASE HFLC"/>
    <property type="match status" value="1"/>
</dbReference>
<evidence type="ECO:0000313" key="9">
    <source>
        <dbReference type="EMBL" id="MXN63554.1"/>
    </source>
</evidence>
<evidence type="ECO:0000256" key="3">
    <source>
        <dbReference type="ARBA" id="ARBA00022692"/>
    </source>
</evidence>
<sequence length="320" mass="35418">MKNGFLGIVGILAVAAAALAYLSTYVIDPTRQALVLQFGEVKESVRDAGLHVKAPLIQNVIFIDKRILDLNAPPIEAIAADKKRLVVDAFARYRITNPVLFFQTVNNINEANQRLSTFLQSSLRTELARATFEQIVRDDRADLMENIRSDVSSRATAIGIDVVDVKIRRADLPQANSEAIFRRMQTERQREATEIRAQGEEQARRTRARADRTATVIRADAQRDGEVIRGDGDAERNRIFAEAYNKDPEFFAFYRSMRAYEDGLGNGSDTSLVLSPNSKFFRFFNNPTGKPDGRATPSDNEGGGPPIAGTRSGPALAEGQ</sequence>
<protein>
    <recommendedName>
        <fullName evidence="6">Protein HflC</fullName>
    </recommendedName>
</protein>
<evidence type="ECO:0000256" key="4">
    <source>
        <dbReference type="ARBA" id="ARBA00022989"/>
    </source>
</evidence>
<keyword evidence="9" id="KW-0645">Protease</keyword>
<dbReference type="InterPro" id="IPR036013">
    <property type="entry name" value="Band_7/SPFH_dom_sf"/>
</dbReference>
<dbReference type="PANTHER" id="PTHR42911:SF1">
    <property type="entry name" value="MODULATOR OF FTSH PROTEASE HFLC"/>
    <property type="match status" value="1"/>
</dbReference>
<dbReference type="EMBL" id="WUMV01000001">
    <property type="protein sequence ID" value="MXN63554.1"/>
    <property type="molecule type" value="Genomic_DNA"/>
</dbReference>